<evidence type="ECO:0008006" key="3">
    <source>
        <dbReference type="Google" id="ProtNLM"/>
    </source>
</evidence>
<sequence>MKNLTSLLFAATIVSSCGKDNYTNLDQIQGKWYYFSEQRISPEGQITIDTIDSEDYFFDFRSDMSFLSTADGEGFYEISQDSVHINLTQSDGKPYERFGFKYRISGNDLALEEGRVTANMKRLR</sequence>
<keyword evidence="2" id="KW-1185">Reference proteome</keyword>
<organism evidence="1 2">
    <name type="scientific">Sphingobacterium populi</name>
    <dbReference type="NCBI Taxonomy" id="1812824"/>
    <lineage>
        <taxon>Bacteria</taxon>
        <taxon>Pseudomonadati</taxon>
        <taxon>Bacteroidota</taxon>
        <taxon>Sphingobacteriia</taxon>
        <taxon>Sphingobacteriales</taxon>
        <taxon>Sphingobacteriaceae</taxon>
        <taxon>Sphingobacterium</taxon>
    </lineage>
</organism>
<gene>
    <name evidence="1" type="ORF">ACFSQ6_03315</name>
</gene>
<dbReference type="Proteomes" id="UP001597418">
    <property type="component" value="Unassembled WGS sequence"/>
</dbReference>
<comment type="caution">
    <text evidence="1">The sequence shown here is derived from an EMBL/GenBank/DDBJ whole genome shotgun (WGS) entry which is preliminary data.</text>
</comment>
<dbReference type="EMBL" id="JBHUMB010000005">
    <property type="protein sequence ID" value="MFD2742415.1"/>
    <property type="molecule type" value="Genomic_DNA"/>
</dbReference>
<evidence type="ECO:0000313" key="2">
    <source>
        <dbReference type="Proteomes" id="UP001597418"/>
    </source>
</evidence>
<reference evidence="2" key="1">
    <citation type="journal article" date="2019" name="Int. J. Syst. Evol. Microbiol.">
        <title>The Global Catalogue of Microorganisms (GCM) 10K type strain sequencing project: providing services to taxonomists for standard genome sequencing and annotation.</title>
        <authorList>
            <consortium name="The Broad Institute Genomics Platform"/>
            <consortium name="The Broad Institute Genome Sequencing Center for Infectious Disease"/>
            <person name="Wu L."/>
            <person name="Ma J."/>
        </authorList>
    </citation>
    <scope>NUCLEOTIDE SEQUENCE [LARGE SCALE GENOMIC DNA]</scope>
    <source>
        <strain evidence="2">KCTC 42247</strain>
    </source>
</reference>
<evidence type="ECO:0000313" key="1">
    <source>
        <dbReference type="EMBL" id="MFD2742415.1"/>
    </source>
</evidence>
<proteinExistence type="predicted"/>
<accession>A0ABW5U9Y2</accession>
<dbReference type="RefSeq" id="WP_066754109.1">
    <property type="nucleotide sequence ID" value="NZ_JBHUMB010000005.1"/>
</dbReference>
<protein>
    <recommendedName>
        <fullName evidence="3">Lipocalin-like domain-containing protein</fullName>
    </recommendedName>
</protein>
<name>A0ABW5U9Y2_9SPHI</name>
<dbReference type="PROSITE" id="PS51257">
    <property type="entry name" value="PROKAR_LIPOPROTEIN"/>
    <property type="match status" value="1"/>
</dbReference>